<evidence type="ECO:0000313" key="2">
    <source>
        <dbReference type="EMBL" id="KAF7842728.1"/>
    </source>
</evidence>
<accession>A0A834XGB4</accession>
<reference evidence="2" key="1">
    <citation type="submission" date="2020-09" db="EMBL/GenBank/DDBJ databases">
        <title>Genome-Enabled Discovery of Anthraquinone Biosynthesis in Senna tora.</title>
        <authorList>
            <person name="Kang S.-H."/>
            <person name="Pandey R.P."/>
            <person name="Lee C.-M."/>
            <person name="Sim J.-S."/>
            <person name="Jeong J.-T."/>
            <person name="Choi B.-S."/>
            <person name="Jung M."/>
            <person name="Ginzburg D."/>
            <person name="Zhao K."/>
            <person name="Won S.Y."/>
            <person name="Oh T.-J."/>
            <person name="Yu Y."/>
            <person name="Kim N.-H."/>
            <person name="Lee O.R."/>
            <person name="Lee T.-H."/>
            <person name="Bashyal P."/>
            <person name="Kim T.-S."/>
            <person name="Lee W.-H."/>
            <person name="Kawkins C."/>
            <person name="Kim C.-K."/>
            <person name="Kim J.S."/>
            <person name="Ahn B.O."/>
            <person name="Rhee S.Y."/>
            <person name="Sohng J.K."/>
        </authorList>
    </citation>
    <scope>NUCLEOTIDE SEQUENCE</scope>
    <source>
        <tissue evidence="2">Leaf</tissue>
    </source>
</reference>
<comment type="caution">
    <text evidence="2">The sequence shown here is derived from an EMBL/GenBank/DDBJ whole genome shotgun (WGS) entry which is preliminary data.</text>
</comment>
<feature type="compositionally biased region" description="Gly residues" evidence="1">
    <location>
        <begin position="69"/>
        <end position="90"/>
    </location>
</feature>
<feature type="region of interest" description="Disordered" evidence="1">
    <location>
        <begin position="41"/>
        <end position="90"/>
    </location>
</feature>
<protein>
    <submittedName>
        <fullName evidence="2">Protein DETOXIFICATION 54</fullName>
    </submittedName>
</protein>
<name>A0A834XGB4_9FABA</name>
<dbReference type="AlphaFoldDB" id="A0A834XGB4"/>
<keyword evidence="3" id="KW-1185">Reference proteome</keyword>
<dbReference type="Proteomes" id="UP000634136">
    <property type="component" value="Unassembled WGS sequence"/>
</dbReference>
<sequence length="90" mass="8812">MKAIFNKNWMGEFSRSKEERESGESHDVLLADRRGVSRAAELRAGGGDGVGRGGGGDGVGADESEHGGADGGVRVGVAAGGEGGVGNGGG</sequence>
<dbReference type="EMBL" id="JAAIUW010000002">
    <property type="protein sequence ID" value="KAF7842728.1"/>
    <property type="molecule type" value="Genomic_DNA"/>
</dbReference>
<feature type="compositionally biased region" description="Gly residues" evidence="1">
    <location>
        <begin position="44"/>
        <end position="59"/>
    </location>
</feature>
<evidence type="ECO:0000256" key="1">
    <source>
        <dbReference type="SAM" id="MobiDB-lite"/>
    </source>
</evidence>
<proteinExistence type="predicted"/>
<gene>
    <name evidence="2" type="ORF">G2W53_005026</name>
</gene>
<organism evidence="2 3">
    <name type="scientific">Senna tora</name>
    <dbReference type="NCBI Taxonomy" id="362788"/>
    <lineage>
        <taxon>Eukaryota</taxon>
        <taxon>Viridiplantae</taxon>
        <taxon>Streptophyta</taxon>
        <taxon>Embryophyta</taxon>
        <taxon>Tracheophyta</taxon>
        <taxon>Spermatophyta</taxon>
        <taxon>Magnoliopsida</taxon>
        <taxon>eudicotyledons</taxon>
        <taxon>Gunneridae</taxon>
        <taxon>Pentapetalae</taxon>
        <taxon>rosids</taxon>
        <taxon>fabids</taxon>
        <taxon>Fabales</taxon>
        <taxon>Fabaceae</taxon>
        <taxon>Caesalpinioideae</taxon>
        <taxon>Cassia clade</taxon>
        <taxon>Senna</taxon>
    </lineage>
</organism>
<evidence type="ECO:0000313" key="3">
    <source>
        <dbReference type="Proteomes" id="UP000634136"/>
    </source>
</evidence>